<accession>A0AAV1JCB2</accession>
<evidence type="ECO:0000313" key="3">
    <source>
        <dbReference type="Proteomes" id="UP001497472"/>
    </source>
</evidence>
<feature type="compositionally biased region" description="Basic and acidic residues" evidence="1">
    <location>
        <begin position="259"/>
        <end position="268"/>
    </location>
</feature>
<name>A0AAV1JCB2_9NEOP</name>
<proteinExistence type="predicted"/>
<protein>
    <submittedName>
        <fullName evidence="2">Uncharacterized protein</fullName>
    </submittedName>
</protein>
<feature type="region of interest" description="Disordered" evidence="1">
    <location>
        <begin position="259"/>
        <end position="287"/>
    </location>
</feature>
<dbReference type="Gene3D" id="3.40.50.300">
    <property type="entry name" value="P-loop containing nucleotide triphosphate hydrolases"/>
    <property type="match status" value="1"/>
</dbReference>
<dbReference type="AlphaFoldDB" id="A0AAV1JCB2"/>
<dbReference type="InterPro" id="IPR027417">
    <property type="entry name" value="P-loop_NTPase"/>
</dbReference>
<gene>
    <name evidence="2" type="ORF">LNINA_LOCUS6475</name>
</gene>
<evidence type="ECO:0000313" key="2">
    <source>
        <dbReference type="EMBL" id="CAK1546968.1"/>
    </source>
</evidence>
<organism evidence="2 3">
    <name type="scientific">Leptosia nina</name>
    <dbReference type="NCBI Taxonomy" id="320188"/>
    <lineage>
        <taxon>Eukaryota</taxon>
        <taxon>Metazoa</taxon>
        <taxon>Ecdysozoa</taxon>
        <taxon>Arthropoda</taxon>
        <taxon>Hexapoda</taxon>
        <taxon>Insecta</taxon>
        <taxon>Pterygota</taxon>
        <taxon>Neoptera</taxon>
        <taxon>Endopterygota</taxon>
        <taxon>Lepidoptera</taxon>
        <taxon>Glossata</taxon>
        <taxon>Ditrysia</taxon>
        <taxon>Papilionoidea</taxon>
        <taxon>Pieridae</taxon>
        <taxon>Pierinae</taxon>
        <taxon>Leptosia</taxon>
    </lineage>
</organism>
<evidence type="ECO:0000256" key="1">
    <source>
        <dbReference type="SAM" id="MobiDB-lite"/>
    </source>
</evidence>
<dbReference type="EMBL" id="CAVLEF010000009">
    <property type="protein sequence ID" value="CAK1546968.1"/>
    <property type="molecule type" value="Genomic_DNA"/>
</dbReference>
<dbReference type="SUPFAM" id="SSF52540">
    <property type="entry name" value="P-loop containing nucleoside triphosphate hydrolases"/>
    <property type="match status" value="1"/>
</dbReference>
<sequence>MCTPVDILCRSLIKICRGEKDKAPNMSVSQLDLHRGSGEKVSIETKHKMYDHQIEGLRFLFKQWKMWKDNLQTKSLGYCVLNFPPNTGKSVTAVLFLYAIRMLLEQPILMLCRNCDQVKLWSEYFQCWSGFTSEDIAVESKKALINKQVFIKNFENLSELNTFISRTWSIVVVKDEDFLSLPYFPHVSFVIWLTSTDLINDLSSLKLLHKWLLPKEKFEVNSDEQLRWRKNIYERTVLESFILRQMKISSKFYSMNNSVKEKREGEHVKQKRSKNKDPTGLKTKRSKSNHIETYVQPSTTEKADDMDVEAFIRNQAPLCSEDTDEKELNLMNENSSMCEKEKPNRNTQNTCEEVGNKSADYMLNGISDNIAGCNEENIQSDPTDSAAYNDVDEDDGFDTQVESEKVIKRSTATKLVSQDSGPIANDQSKLKPNLTCKQNEAVCATHDISENIVSSDTTLLQGNVDTDVVKNVVGLNERVLNLESDLDSKINEMEEKAMKKFKGSFLDSIL</sequence>
<dbReference type="Proteomes" id="UP001497472">
    <property type="component" value="Unassembled WGS sequence"/>
</dbReference>
<comment type="caution">
    <text evidence="2">The sequence shown here is derived from an EMBL/GenBank/DDBJ whole genome shotgun (WGS) entry which is preliminary data.</text>
</comment>
<reference evidence="2 3" key="1">
    <citation type="submission" date="2023-11" db="EMBL/GenBank/DDBJ databases">
        <authorList>
            <person name="Okamura Y."/>
        </authorList>
    </citation>
    <scope>NUCLEOTIDE SEQUENCE [LARGE SCALE GENOMIC DNA]</scope>
</reference>
<keyword evidence="3" id="KW-1185">Reference proteome</keyword>